<name>A0A5S5D5W1_9ACTN</name>
<organism evidence="6 7">
    <name type="scientific">Blastococcus xanthinilyticus</name>
    <dbReference type="NCBI Taxonomy" id="1564164"/>
    <lineage>
        <taxon>Bacteria</taxon>
        <taxon>Bacillati</taxon>
        <taxon>Actinomycetota</taxon>
        <taxon>Actinomycetes</taxon>
        <taxon>Geodermatophilales</taxon>
        <taxon>Geodermatophilaceae</taxon>
        <taxon>Blastococcus</taxon>
    </lineage>
</organism>
<dbReference type="Proteomes" id="UP000322499">
    <property type="component" value="Unassembled WGS sequence"/>
</dbReference>
<evidence type="ECO:0000313" key="7">
    <source>
        <dbReference type="Proteomes" id="UP000322499"/>
    </source>
</evidence>
<sequence length="68" mass="7291">MPFIQITMIAGRTEQQKRDLLAAVSQATTDSIGAPPETVRAWIVEVPPTEISVAGETVADRRAKADQG</sequence>
<dbReference type="Gene3D" id="3.30.429.10">
    <property type="entry name" value="Macrophage Migration Inhibitory Factor"/>
    <property type="match status" value="1"/>
</dbReference>
<dbReference type="NCBIfam" id="TIGR00013">
    <property type="entry name" value="taut"/>
    <property type="match status" value="1"/>
</dbReference>
<accession>A0A5S5D5W1</accession>
<proteinExistence type="inferred from homology"/>
<keyword evidence="7" id="KW-1185">Reference proteome</keyword>
<dbReference type="EC" id="5.3.2.-" evidence="4"/>
<reference evidence="6 7" key="1">
    <citation type="submission" date="2019-07" db="EMBL/GenBank/DDBJ databases">
        <title>Genomic Encyclopedia of Archaeal and Bacterial Type Strains, Phase II (KMG-II): from individual species to whole genera.</title>
        <authorList>
            <person name="Goeker M."/>
        </authorList>
    </citation>
    <scope>NUCLEOTIDE SEQUENCE [LARGE SCALE GENOMIC DNA]</scope>
    <source>
        <strain evidence="6 7">DSM 46842</strain>
    </source>
</reference>
<dbReference type="PANTHER" id="PTHR35530:SF1">
    <property type="entry name" value="2-HYDROXYMUCONATE TAUTOMERASE"/>
    <property type="match status" value="1"/>
</dbReference>
<dbReference type="SUPFAM" id="SSF55331">
    <property type="entry name" value="Tautomerase/MIF"/>
    <property type="match status" value="1"/>
</dbReference>
<comment type="caution">
    <text evidence="6">The sequence shown here is derived from an EMBL/GenBank/DDBJ whole genome shotgun (WGS) entry which is preliminary data.</text>
</comment>
<dbReference type="PANTHER" id="PTHR35530">
    <property type="entry name" value="TAUTOMERASE-RELATED"/>
    <property type="match status" value="1"/>
</dbReference>
<keyword evidence="2 4" id="KW-0413">Isomerase</keyword>
<dbReference type="InterPro" id="IPR018191">
    <property type="entry name" value="4-OT"/>
</dbReference>
<evidence type="ECO:0000313" key="6">
    <source>
        <dbReference type="EMBL" id="TYP90804.1"/>
    </source>
</evidence>
<feature type="domain" description="4-oxalocrotonate tautomerase-like" evidence="5">
    <location>
        <begin position="2"/>
        <end position="61"/>
    </location>
</feature>
<evidence type="ECO:0000259" key="5">
    <source>
        <dbReference type="Pfam" id="PF01361"/>
    </source>
</evidence>
<protein>
    <recommendedName>
        <fullName evidence="4">Tautomerase</fullName>
        <ecNumber evidence="4">5.3.2.-</ecNumber>
    </recommendedName>
</protein>
<evidence type="ECO:0000256" key="4">
    <source>
        <dbReference type="RuleBase" id="RU362032"/>
    </source>
</evidence>
<evidence type="ECO:0000256" key="2">
    <source>
        <dbReference type="ARBA" id="ARBA00023235"/>
    </source>
</evidence>
<gene>
    <name evidence="6" type="ORF">BD833_101523</name>
</gene>
<dbReference type="EMBL" id="VNHW01000001">
    <property type="protein sequence ID" value="TYP90804.1"/>
    <property type="molecule type" value="Genomic_DNA"/>
</dbReference>
<evidence type="ECO:0000256" key="1">
    <source>
        <dbReference type="ARBA" id="ARBA00006723"/>
    </source>
</evidence>
<dbReference type="Pfam" id="PF01361">
    <property type="entry name" value="Tautomerase"/>
    <property type="match status" value="1"/>
</dbReference>
<dbReference type="InterPro" id="IPR004370">
    <property type="entry name" value="4-OT-like_dom"/>
</dbReference>
<evidence type="ECO:0000256" key="3">
    <source>
        <dbReference type="PIRSR" id="PIRSR618191-1"/>
    </source>
</evidence>
<comment type="similarity">
    <text evidence="1 4">Belongs to the 4-oxalocrotonate tautomerase family.</text>
</comment>
<feature type="active site" description="Proton acceptor; via imino nitrogen" evidence="3">
    <location>
        <position position="2"/>
    </location>
</feature>
<dbReference type="GO" id="GO:0016853">
    <property type="term" value="F:isomerase activity"/>
    <property type="evidence" value="ECO:0007669"/>
    <property type="project" value="UniProtKB-UniRule"/>
</dbReference>
<dbReference type="InterPro" id="IPR014347">
    <property type="entry name" value="Tautomerase/MIF_sf"/>
</dbReference>
<dbReference type="AlphaFoldDB" id="A0A5S5D5W1"/>